<feature type="transmembrane region" description="Helical" evidence="1">
    <location>
        <begin position="15"/>
        <end position="35"/>
    </location>
</feature>
<gene>
    <name evidence="2" type="ORF">U3653_03585</name>
</gene>
<protein>
    <submittedName>
        <fullName evidence="2">Uncharacterized protein</fullName>
    </submittedName>
</protein>
<reference evidence="2 3" key="1">
    <citation type="submission" date="2023-12" db="EMBL/GenBank/DDBJ databases">
        <title>novel species in genus Nocarida.</title>
        <authorList>
            <person name="Li Z."/>
        </authorList>
    </citation>
    <scope>NUCLEOTIDE SEQUENCE [LARGE SCALE GENOMIC DNA]</scope>
    <source>
        <strain evidence="2 3">CDC186</strain>
    </source>
</reference>
<dbReference type="Proteomes" id="UP001348098">
    <property type="component" value="Unassembled WGS sequence"/>
</dbReference>
<sequence>MTSPLPHEPDVHLSVFLHGARFDFAACFTAAVLFVREHRKRHYVDAVHVLADSAEGWPRLPCERLYIER</sequence>
<keyword evidence="3" id="KW-1185">Reference proteome</keyword>
<keyword evidence="1" id="KW-1133">Transmembrane helix</keyword>
<name>A0ABU6APF3_9NOCA</name>
<evidence type="ECO:0000313" key="2">
    <source>
        <dbReference type="EMBL" id="MEB3509094.1"/>
    </source>
</evidence>
<evidence type="ECO:0000256" key="1">
    <source>
        <dbReference type="SAM" id="Phobius"/>
    </source>
</evidence>
<dbReference type="EMBL" id="JAYKYQ010000001">
    <property type="protein sequence ID" value="MEB3509094.1"/>
    <property type="molecule type" value="Genomic_DNA"/>
</dbReference>
<comment type="caution">
    <text evidence="2">The sequence shown here is derived from an EMBL/GenBank/DDBJ whole genome shotgun (WGS) entry which is preliminary data.</text>
</comment>
<proteinExistence type="predicted"/>
<organism evidence="2 3">
    <name type="scientific">Nocardia implantans</name>
    <dbReference type="NCBI Taxonomy" id="3108168"/>
    <lineage>
        <taxon>Bacteria</taxon>
        <taxon>Bacillati</taxon>
        <taxon>Actinomycetota</taxon>
        <taxon>Actinomycetes</taxon>
        <taxon>Mycobacteriales</taxon>
        <taxon>Nocardiaceae</taxon>
        <taxon>Nocardia</taxon>
    </lineage>
</organism>
<keyword evidence="1" id="KW-0812">Transmembrane</keyword>
<accession>A0ABU6APF3</accession>
<keyword evidence="1" id="KW-0472">Membrane</keyword>
<evidence type="ECO:0000313" key="3">
    <source>
        <dbReference type="Proteomes" id="UP001348098"/>
    </source>
</evidence>
<dbReference type="RefSeq" id="WP_195079758.1">
    <property type="nucleotide sequence ID" value="NZ_JAYESH010000011.1"/>
</dbReference>